<dbReference type="AlphaFoldDB" id="A0A6J7GHE4"/>
<dbReference type="InterPro" id="IPR015996">
    <property type="entry name" value="UCP028451"/>
</dbReference>
<gene>
    <name evidence="1" type="ORF">UFOPK1908_00453</name>
    <name evidence="2" type="ORF">UFOPK2282_00149</name>
    <name evidence="3" type="ORF">UFOPK3576_00607</name>
</gene>
<dbReference type="NCBIfam" id="TIGR02453">
    <property type="entry name" value="TIGR02453 family protein"/>
    <property type="match status" value="1"/>
</dbReference>
<organism evidence="3">
    <name type="scientific">freshwater metagenome</name>
    <dbReference type="NCBI Taxonomy" id="449393"/>
    <lineage>
        <taxon>unclassified sequences</taxon>
        <taxon>metagenomes</taxon>
        <taxon>ecological metagenomes</taxon>
    </lineage>
</organism>
<accession>A0A6J7GHE4</accession>
<dbReference type="PIRSF" id="PIRSF028451">
    <property type="entry name" value="UCP028451"/>
    <property type="match status" value="1"/>
</dbReference>
<evidence type="ECO:0000313" key="1">
    <source>
        <dbReference type="EMBL" id="CAB4617009.1"/>
    </source>
</evidence>
<dbReference type="EMBL" id="CAFBMO010000017">
    <property type="protein sequence ID" value="CAB4903523.1"/>
    <property type="molecule type" value="Genomic_DNA"/>
</dbReference>
<dbReference type="InterPro" id="IPR012808">
    <property type="entry name" value="CHP02453"/>
</dbReference>
<evidence type="ECO:0000313" key="2">
    <source>
        <dbReference type="EMBL" id="CAB4654737.1"/>
    </source>
</evidence>
<evidence type="ECO:0000313" key="3">
    <source>
        <dbReference type="EMBL" id="CAB4903523.1"/>
    </source>
</evidence>
<reference evidence="3" key="1">
    <citation type="submission" date="2020-05" db="EMBL/GenBank/DDBJ databases">
        <authorList>
            <person name="Chiriac C."/>
            <person name="Salcher M."/>
            <person name="Ghai R."/>
            <person name="Kavagutti S V."/>
        </authorList>
    </citation>
    <scope>NUCLEOTIDE SEQUENCE</scope>
</reference>
<dbReference type="EMBL" id="CAEZWR010000010">
    <property type="protein sequence ID" value="CAB4654737.1"/>
    <property type="molecule type" value="Genomic_DNA"/>
</dbReference>
<proteinExistence type="predicted"/>
<dbReference type="EMBL" id="CAEZVB010000012">
    <property type="protein sequence ID" value="CAB4617009.1"/>
    <property type="molecule type" value="Genomic_DNA"/>
</dbReference>
<dbReference type="PANTHER" id="PTHR36452:SF1">
    <property type="entry name" value="DUF2461 DOMAIN-CONTAINING PROTEIN"/>
    <property type="match status" value="1"/>
</dbReference>
<dbReference type="Pfam" id="PF09365">
    <property type="entry name" value="DUF2461"/>
    <property type="match status" value="1"/>
</dbReference>
<dbReference type="PANTHER" id="PTHR36452">
    <property type="entry name" value="CHROMOSOME 12, WHOLE GENOME SHOTGUN SEQUENCE"/>
    <property type="match status" value="1"/>
</dbReference>
<name>A0A6J7GHE4_9ZZZZ</name>
<sequence>MNEFMGFGKDLVKYYLTLEENNNRDWFHANRSMYDTNVAFPLKALAAELEANYSPVKVFRPYRNVRFWPDLPPLNEHASLIANTEGNAAYYLRVDADGVLLGCGTWQPTKFQLTTFRNLAITDSGAKEIRKVLAKVSADGFALTTDNALKSAPRGFDKDHPNIDLLRLKSLALSQHWAPPTWLYSRDCLTQVTSAWKAASPWVDWIRTNLPE</sequence>
<protein>
    <submittedName>
        <fullName evidence="3">Unannotated protein</fullName>
    </submittedName>
</protein>